<organism evidence="7 8">
    <name type="scientific">Allobranchiibius huperziae</name>
    <dbReference type="NCBI Taxonomy" id="1874116"/>
    <lineage>
        <taxon>Bacteria</taxon>
        <taxon>Bacillati</taxon>
        <taxon>Actinomycetota</taxon>
        <taxon>Actinomycetes</taxon>
        <taxon>Micrococcales</taxon>
        <taxon>Dermacoccaceae</taxon>
        <taxon>Allobranchiibius</taxon>
    </lineage>
</organism>
<dbReference type="GO" id="GO:0009231">
    <property type="term" value="P:riboflavin biosynthetic process"/>
    <property type="evidence" value="ECO:0007669"/>
    <property type="project" value="TreeGrafter"/>
</dbReference>
<dbReference type="EC" id="3.5.2.10" evidence="7"/>
<evidence type="ECO:0000256" key="2">
    <source>
        <dbReference type="ARBA" id="ARBA00022723"/>
    </source>
</evidence>
<dbReference type="PANTHER" id="PTHR35005">
    <property type="entry name" value="3-DEHYDRO-SCYLLO-INOSOSE HYDROLASE"/>
    <property type="match status" value="1"/>
</dbReference>
<comment type="similarity">
    <text evidence="5">Belongs to the creatininase superfamily.</text>
</comment>
<dbReference type="GO" id="GO:0046872">
    <property type="term" value="F:metal ion binding"/>
    <property type="evidence" value="ECO:0007669"/>
    <property type="project" value="UniProtKB-KW"/>
</dbReference>
<dbReference type="Proteomes" id="UP000571817">
    <property type="component" value="Unassembled WGS sequence"/>
</dbReference>
<dbReference type="InterPro" id="IPR003785">
    <property type="entry name" value="Creatininase/forma_Hydrolase"/>
</dbReference>
<evidence type="ECO:0000256" key="1">
    <source>
        <dbReference type="ARBA" id="ARBA00001947"/>
    </source>
</evidence>
<sequence>MITGPGGSGGPSARRTPPGPPASSFARWTSPQAEGGPTLIVPVGSLEQHGPHLPLDTDSVIAVAAATSAAELLTAGGEYVAVAPVVAYGASGEHQDFAGTVSIGRDVLTAVLIEIGRSVGTWTTRLVFVNAHGGNGAAVRDAVRLLRAESRDVSWVAAGVPGGDAHAGHVETSMMLHLRPASVHMDRAVRGTGGAIEQLLPALREGGVRAVSPTGVLGDPRTADAQDGARLCGLIAHDVADRIRHGCVDDAGLLTAPARETVASPQPPGVPAGSR</sequence>
<dbReference type="RefSeq" id="WP_179483135.1">
    <property type="nucleotide sequence ID" value="NZ_JACCFW010000001.1"/>
</dbReference>
<dbReference type="PANTHER" id="PTHR35005:SF1">
    <property type="entry name" value="2-AMINO-5-FORMYLAMINO-6-RIBOSYLAMINOPYRIMIDIN-4(3H)-ONE 5'-MONOPHOSPHATE DEFORMYLASE"/>
    <property type="match status" value="1"/>
</dbReference>
<evidence type="ECO:0000256" key="6">
    <source>
        <dbReference type="SAM" id="MobiDB-lite"/>
    </source>
</evidence>
<keyword evidence="3 7" id="KW-0378">Hydrolase</keyword>
<dbReference type="Pfam" id="PF02633">
    <property type="entry name" value="Creatininase"/>
    <property type="match status" value="1"/>
</dbReference>
<keyword evidence="2" id="KW-0479">Metal-binding</keyword>
<feature type="region of interest" description="Disordered" evidence="6">
    <location>
        <begin position="1"/>
        <end position="32"/>
    </location>
</feature>
<dbReference type="SUPFAM" id="SSF102215">
    <property type="entry name" value="Creatininase"/>
    <property type="match status" value="1"/>
</dbReference>
<keyword evidence="8" id="KW-1185">Reference proteome</keyword>
<evidence type="ECO:0000256" key="5">
    <source>
        <dbReference type="ARBA" id="ARBA00024029"/>
    </source>
</evidence>
<dbReference type="EMBL" id="JACCFW010000001">
    <property type="protein sequence ID" value="NYJ76033.1"/>
    <property type="molecule type" value="Genomic_DNA"/>
</dbReference>
<evidence type="ECO:0000256" key="4">
    <source>
        <dbReference type="ARBA" id="ARBA00022833"/>
    </source>
</evidence>
<dbReference type="Gene3D" id="3.40.50.10310">
    <property type="entry name" value="Creatininase"/>
    <property type="match status" value="1"/>
</dbReference>
<name>A0A853DJ21_9MICO</name>
<dbReference type="InterPro" id="IPR023871">
    <property type="entry name" value="MftE"/>
</dbReference>
<dbReference type="GO" id="GO:0016811">
    <property type="term" value="F:hydrolase activity, acting on carbon-nitrogen (but not peptide) bonds, in linear amides"/>
    <property type="evidence" value="ECO:0007669"/>
    <property type="project" value="TreeGrafter"/>
</dbReference>
<dbReference type="NCBIfam" id="TIGR03964">
    <property type="entry name" value="mycofact_creat"/>
    <property type="match status" value="1"/>
</dbReference>
<comment type="caution">
    <text evidence="7">The sequence shown here is derived from an EMBL/GenBank/DDBJ whole genome shotgun (WGS) entry which is preliminary data.</text>
</comment>
<comment type="cofactor">
    <cofactor evidence="1">
        <name>Zn(2+)</name>
        <dbReference type="ChEBI" id="CHEBI:29105"/>
    </cofactor>
</comment>
<dbReference type="AlphaFoldDB" id="A0A853DJ21"/>
<gene>
    <name evidence="7" type="ORF">HNR15_002996</name>
</gene>
<proteinExistence type="inferred from homology"/>
<dbReference type="InterPro" id="IPR024087">
    <property type="entry name" value="Creatininase-like_sf"/>
</dbReference>
<keyword evidence="4" id="KW-0862">Zinc</keyword>
<dbReference type="GO" id="GO:0047789">
    <property type="term" value="F:creatininase activity"/>
    <property type="evidence" value="ECO:0007669"/>
    <property type="project" value="UniProtKB-EC"/>
</dbReference>
<accession>A0A853DJ21</accession>
<evidence type="ECO:0000313" key="7">
    <source>
        <dbReference type="EMBL" id="NYJ76033.1"/>
    </source>
</evidence>
<feature type="compositionally biased region" description="Gly residues" evidence="6">
    <location>
        <begin position="1"/>
        <end position="10"/>
    </location>
</feature>
<protein>
    <submittedName>
        <fullName evidence="7">Creatinine amidohydrolase</fullName>
        <ecNumber evidence="7">3.5.2.10</ecNumber>
    </submittedName>
</protein>
<evidence type="ECO:0000313" key="8">
    <source>
        <dbReference type="Proteomes" id="UP000571817"/>
    </source>
</evidence>
<evidence type="ECO:0000256" key="3">
    <source>
        <dbReference type="ARBA" id="ARBA00022801"/>
    </source>
</evidence>
<reference evidence="7 8" key="1">
    <citation type="submission" date="2020-07" db="EMBL/GenBank/DDBJ databases">
        <title>Sequencing the genomes of 1000 actinobacteria strains.</title>
        <authorList>
            <person name="Klenk H.-P."/>
        </authorList>
    </citation>
    <scope>NUCLEOTIDE SEQUENCE [LARGE SCALE GENOMIC DNA]</scope>
    <source>
        <strain evidence="7 8">DSM 29531</strain>
    </source>
</reference>